<feature type="chain" id="PRO_5045360043" description="DUF2931 family protein" evidence="2">
    <location>
        <begin position="31"/>
        <end position="233"/>
    </location>
</feature>
<evidence type="ECO:0000313" key="3">
    <source>
        <dbReference type="EMBL" id="GAA6131385.1"/>
    </source>
</evidence>
<name>A0ABP9ZPJ5_9GAMM</name>
<accession>A0ABP9ZPJ5</accession>
<organism evidence="3 4">
    <name type="scientific">Halopseudomonas sabulinigri</name>
    <dbReference type="NCBI Taxonomy" id="472181"/>
    <lineage>
        <taxon>Bacteria</taxon>
        <taxon>Pseudomonadati</taxon>
        <taxon>Pseudomonadota</taxon>
        <taxon>Gammaproteobacteria</taxon>
        <taxon>Pseudomonadales</taxon>
        <taxon>Pseudomonadaceae</taxon>
        <taxon>Halopseudomonas</taxon>
    </lineage>
</organism>
<sequence length="233" mass="26166">MKVNKAAQFIITRMNFALVLLIALNACSSADKLQTSAAPELPYRTWEIGLFAPNYMEVWVESVDVVDRRGLTYEHVHGGTSSITNPSGNRGNPAGWPQRPGAGKSMPMTGVDLPEHILVRWQSLAEPQTYIARIDVPDWVRYEMVRPHEAYCRFDGKNIQDYRKVVTFGLAPGGIVKAWLIGDCSEPMEIGRFEGVIDPNGPYEGKSGGNYYRPPSEHAQHYLDTHEIPYNSW</sequence>
<dbReference type="Pfam" id="PF11153">
    <property type="entry name" value="DUF2931"/>
    <property type="match status" value="1"/>
</dbReference>
<gene>
    <name evidence="3" type="ORF">NBRC116187_17450</name>
</gene>
<reference evidence="3 4" key="1">
    <citation type="submission" date="2024-04" db="EMBL/GenBank/DDBJ databases">
        <title>Draft genome sequence of Halopseudomonas sabulinigri NBRC 116187.</title>
        <authorList>
            <person name="Miyakawa T."/>
            <person name="Kusuya Y."/>
            <person name="Miura T."/>
        </authorList>
    </citation>
    <scope>NUCLEOTIDE SEQUENCE [LARGE SCALE GENOMIC DNA]</scope>
    <source>
        <strain evidence="3 4">4NH20-0042</strain>
    </source>
</reference>
<feature type="signal peptide" evidence="2">
    <location>
        <begin position="1"/>
        <end position="30"/>
    </location>
</feature>
<dbReference type="EMBL" id="BAABWD010000001">
    <property type="protein sequence ID" value="GAA6131385.1"/>
    <property type="molecule type" value="Genomic_DNA"/>
</dbReference>
<feature type="region of interest" description="Disordered" evidence="1">
    <location>
        <begin position="77"/>
        <end position="102"/>
    </location>
</feature>
<protein>
    <recommendedName>
        <fullName evidence="5">DUF2931 family protein</fullName>
    </recommendedName>
</protein>
<proteinExistence type="predicted"/>
<dbReference type="Proteomes" id="UP001486808">
    <property type="component" value="Unassembled WGS sequence"/>
</dbReference>
<dbReference type="RefSeq" id="WP_353387893.1">
    <property type="nucleotide sequence ID" value="NZ_BAABWD010000001.1"/>
</dbReference>
<dbReference type="InterPro" id="IPR021326">
    <property type="entry name" value="DUF2931"/>
</dbReference>
<comment type="caution">
    <text evidence="3">The sequence shown here is derived from an EMBL/GenBank/DDBJ whole genome shotgun (WGS) entry which is preliminary data.</text>
</comment>
<evidence type="ECO:0000256" key="2">
    <source>
        <dbReference type="SAM" id="SignalP"/>
    </source>
</evidence>
<evidence type="ECO:0008006" key="5">
    <source>
        <dbReference type="Google" id="ProtNLM"/>
    </source>
</evidence>
<feature type="compositionally biased region" description="Polar residues" evidence="1">
    <location>
        <begin position="79"/>
        <end position="90"/>
    </location>
</feature>
<evidence type="ECO:0000256" key="1">
    <source>
        <dbReference type="SAM" id="MobiDB-lite"/>
    </source>
</evidence>
<keyword evidence="4" id="KW-1185">Reference proteome</keyword>
<evidence type="ECO:0000313" key="4">
    <source>
        <dbReference type="Proteomes" id="UP001486808"/>
    </source>
</evidence>
<keyword evidence="2" id="KW-0732">Signal</keyword>